<gene>
    <name evidence="3" type="ORF">A4H97_09675</name>
</gene>
<feature type="domain" description="Fatty acid desaturase" evidence="2">
    <location>
        <begin position="68"/>
        <end position="341"/>
    </location>
</feature>
<dbReference type="STRING" id="354355.SAMN05660816_03607"/>
<sequence length="362" mass="42450">MSHPQALKFNNKNSTFYTLLKSRVDGYFRDNQLSKKGNVTMYTKTLFMFLLYFLAFTLLATHTFNSKWVWLMLCVVMGFAMSGIGLCVMHDVNHGCFSKNKFLNTVLCYFSMHLLGGHSLNWRIQHNHIHHNYTNVHNHDEDIDTPGFLRFEPHVTRRPIHRLQYLYAWFFYGLMTINWCTVKDFKQIFHYNKKNLLGAKTNIYKELLVILLSKAAYFGYMLLPYFLIKEMSFLNWVLGFLVIHYICGFGLAVVFQVAHVVEETQFPLPDEGGRLKDHWAELQLKTTMNFSMNNKWFSWLIGGLNFQVEHHLFPTICHVHYPAISGIVEKTAKEFDLPYNSKKTFVGAIRSHAKLLYKLGRV</sequence>
<feature type="transmembrane region" description="Helical" evidence="1">
    <location>
        <begin position="68"/>
        <end position="90"/>
    </location>
</feature>
<evidence type="ECO:0000313" key="3">
    <source>
        <dbReference type="EMBL" id="OQP44627.1"/>
    </source>
</evidence>
<evidence type="ECO:0000313" key="4">
    <source>
        <dbReference type="Proteomes" id="UP000192610"/>
    </source>
</evidence>
<dbReference type="CDD" id="cd03506">
    <property type="entry name" value="Delta6-FADS-like"/>
    <property type="match status" value="1"/>
</dbReference>
<evidence type="ECO:0000256" key="1">
    <source>
        <dbReference type="SAM" id="Phobius"/>
    </source>
</evidence>
<dbReference type="PANTHER" id="PTHR19353:SF19">
    <property type="entry name" value="DELTA(5) FATTY ACID DESATURASE C-RELATED"/>
    <property type="match status" value="1"/>
</dbReference>
<evidence type="ECO:0000259" key="2">
    <source>
        <dbReference type="Pfam" id="PF00487"/>
    </source>
</evidence>
<feature type="transmembrane region" description="Helical" evidence="1">
    <location>
        <begin position="165"/>
        <end position="182"/>
    </location>
</feature>
<reference evidence="4" key="1">
    <citation type="submission" date="2016-04" db="EMBL/GenBank/DDBJ databases">
        <authorList>
            <person name="Chen L."/>
            <person name="Zhuang W."/>
            <person name="Wang G."/>
        </authorList>
    </citation>
    <scope>NUCLEOTIDE SEQUENCE [LARGE SCALE GENOMIC DNA]</scope>
    <source>
        <strain evidence="4">17621</strain>
    </source>
</reference>
<dbReference type="GO" id="GO:0016020">
    <property type="term" value="C:membrane"/>
    <property type="evidence" value="ECO:0007669"/>
    <property type="project" value="TreeGrafter"/>
</dbReference>
<dbReference type="Pfam" id="PF00487">
    <property type="entry name" value="FA_desaturase"/>
    <property type="match status" value="1"/>
</dbReference>
<feature type="transmembrane region" description="Helical" evidence="1">
    <location>
        <begin position="45"/>
        <end position="62"/>
    </location>
</feature>
<dbReference type="EMBL" id="LVXG01000034">
    <property type="protein sequence ID" value="OQP44627.1"/>
    <property type="molecule type" value="Genomic_DNA"/>
</dbReference>
<dbReference type="RefSeq" id="WP_081202683.1">
    <property type="nucleotide sequence ID" value="NZ_FOCZ01000006.1"/>
</dbReference>
<dbReference type="PANTHER" id="PTHR19353">
    <property type="entry name" value="FATTY ACID DESATURASE 2"/>
    <property type="match status" value="1"/>
</dbReference>
<dbReference type="InterPro" id="IPR012171">
    <property type="entry name" value="Fatty_acid_desaturase"/>
</dbReference>
<organism evidence="3 4">
    <name type="scientific">Niastella yeongjuensis</name>
    <dbReference type="NCBI Taxonomy" id="354355"/>
    <lineage>
        <taxon>Bacteria</taxon>
        <taxon>Pseudomonadati</taxon>
        <taxon>Bacteroidota</taxon>
        <taxon>Chitinophagia</taxon>
        <taxon>Chitinophagales</taxon>
        <taxon>Chitinophagaceae</taxon>
        <taxon>Niastella</taxon>
    </lineage>
</organism>
<feature type="transmembrane region" description="Helical" evidence="1">
    <location>
        <begin position="203"/>
        <end position="227"/>
    </location>
</feature>
<accession>A0A1V9EEQ2</accession>
<dbReference type="InterPro" id="IPR005804">
    <property type="entry name" value="FA_desaturase_dom"/>
</dbReference>
<feature type="transmembrane region" description="Helical" evidence="1">
    <location>
        <begin position="102"/>
        <end position="120"/>
    </location>
</feature>
<dbReference type="GO" id="GO:0016717">
    <property type="term" value="F:oxidoreductase activity, acting on paired donors, with oxidation of a pair of donors resulting in the reduction of molecular oxygen to two molecules of water"/>
    <property type="evidence" value="ECO:0007669"/>
    <property type="project" value="TreeGrafter"/>
</dbReference>
<name>A0A1V9EEQ2_9BACT</name>
<protein>
    <recommendedName>
        <fullName evidence="2">Fatty acid desaturase domain-containing protein</fullName>
    </recommendedName>
</protein>
<proteinExistence type="predicted"/>
<keyword evidence="1" id="KW-0472">Membrane</keyword>
<dbReference type="Proteomes" id="UP000192610">
    <property type="component" value="Unassembled WGS sequence"/>
</dbReference>
<keyword evidence="1" id="KW-1133">Transmembrane helix</keyword>
<feature type="transmembrane region" description="Helical" evidence="1">
    <location>
        <begin position="233"/>
        <end position="255"/>
    </location>
</feature>
<dbReference type="OrthoDB" id="104711at2"/>
<keyword evidence="1" id="KW-0812">Transmembrane</keyword>
<dbReference type="GO" id="GO:0008610">
    <property type="term" value="P:lipid biosynthetic process"/>
    <property type="evidence" value="ECO:0007669"/>
    <property type="project" value="UniProtKB-ARBA"/>
</dbReference>
<comment type="caution">
    <text evidence="3">The sequence shown here is derived from an EMBL/GenBank/DDBJ whole genome shotgun (WGS) entry which is preliminary data.</text>
</comment>
<dbReference type="AlphaFoldDB" id="A0A1V9EEQ2"/>
<dbReference type="PIRSF" id="PIRSF015921">
    <property type="entry name" value="FA_sphinglp_des"/>
    <property type="match status" value="1"/>
</dbReference>
<keyword evidence="4" id="KW-1185">Reference proteome</keyword>